<evidence type="ECO:0000259" key="6">
    <source>
        <dbReference type="PROSITE" id="PS51198"/>
    </source>
</evidence>
<evidence type="ECO:0000313" key="8">
    <source>
        <dbReference type="Proteomes" id="UP001499884"/>
    </source>
</evidence>
<keyword evidence="3 5" id="KW-0347">Helicase</keyword>
<dbReference type="EMBL" id="BAABEP010000034">
    <property type="protein sequence ID" value="GAA3742177.1"/>
    <property type="molecule type" value="Genomic_DNA"/>
</dbReference>
<evidence type="ECO:0000256" key="4">
    <source>
        <dbReference type="ARBA" id="ARBA00022840"/>
    </source>
</evidence>
<dbReference type="SUPFAM" id="SSF52540">
    <property type="entry name" value="P-loop containing nucleoside triphosphate hydrolases"/>
    <property type="match status" value="1"/>
</dbReference>
<keyword evidence="2 5" id="KW-0378">Hydrolase</keyword>
<feature type="domain" description="UvrD-like helicase ATP-binding" evidence="6">
    <location>
        <begin position="190"/>
        <end position="536"/>
    </location>
</feature>
<comment type="caution">
    <text evidence="7">The sequence shown here is derived from an EMBL/GenBank/DDBJ whole genome shotgun (WGS) entry which is preliminary data.</text>
</comment>
<keyword evidence="4 5" id="KW-0067">ATP-binding</keyword>
<dbReference type="InterPro" id="IPR014016">
    <property type="entry name" value="UvrD-like_ATP-bd"/>
</dbReference>
<keyword evidence="1 5" id="KW-0547">Nucleotide-binding</keyword>
<feature type="binding site" evidence="5">
    <location>
        <begin position="211"/>
        <end position="218"/>
    </location>
    <ligand>
        <name>ATP</name>
        <dbReference type="ChEBI" id="CHEBI:30616"/>
    </ligand>
</feature>
<dbReference type="PROSITE" id="PS51198">
    <property type="entry name" value="UVRD_HELICASE_ATP_BIND"/>
    <property type="match status" value="1"/>
</dbReference>
<evidence type="ECO:0000256" key="2">
    <source>
        <dbReference type="ARBA" id="ARBA00022801"/>
    </source>
</evidence>
<dbReference type="InterPro" id="IPR000212">
    <property type="entry name" value="DNA_helicase_UvrD/REP"/>
</dbReference>
<evidence type="ECO:0000256" key="3">
    <source>
        <dbReference type="ARBA" id="ARBA00022806"/>
    </source>
</evidence>
<dbReference type="Pfam" id="PF00580">
    <property type="entry name" value="UvrD-helicase"/>
    <property type="match status" value="1"/>
</dbReference>
<protein>
    <submittedName>
        <fullName evidence="7">AAA family ATPase</fullName>
    </submittedName>
</protein>
<sequence>MPSHAPDPTDTLDPTDPLARERAHLAASRSALRAMREEVESLDIRDVAANWVNAAVLDAQIKDRISALADLAHTPLFFGRLDYLHAVGAEEAEGAEGESFYIGRRHVHDAQGDPMVIDWRAPVSQPFYRASKKNPLDVRLRRRFGYTGGDLTAYEDEHLSDPAESERTSALLQAEIERPRVGPMRDIVATIQPEQDEIVRSGLGGTVCVQGGPGTGKTAVGLHRVAYLLYAHRERLARTGTLVVGPNASFLRYIEQVLPALGELEVRQATVESLVATDAVRVRGTDPAPTALVKGDARMAEVLRRALRSHVSMPTEPLMVVRGSRRWRVPAYELEEIVRELLGRDIRYGAAREALPQRIAHAVLVRMEQAGEAPDDRVQDAVARNSAVKAAVKAVWPPVDPARLVLRLLSDAEFLAEHAEGVLTEEEQRAVLWPKPARSVKSAPWSVADAVLIDEANDLVSRTHSLGHVVLDEAQDLSPMQYRAVGRRCSTGSATVLGDLAQGTTPWATADWTEALGHLGKPDAVVEELTAGFRVPREVIAYASRLLPSIAPGLTEVRSVRESPGALSVREIAADAAGDTVADAVLDACREALKHEGSTGLIAADARVPALAAALDAAGMPYLSPGEETTADSRLTLVPASLAKGLEYDYVVLEEPAAVVAGEPDERTGLRRLYVALTRAVSGLTVLHAAPLPAALAR</sequence>
<dbReference type="PANTHER" id="PTHR11070:SF45">
    <property type="entry name" value="DNA 3'-5' HELICASE"/>
    <property type="match status" value="1"/>
</dbReference>
<dbReference type="Gene3D" id="3.40.50.300">
    <property type="entry name" value="P-loop containing nucleotide triphosphate hydrolases"/>
    <property type="match status" value="2"/>
</dbReference>
<dbReference type="Proteomes" id="UP001499884">
    <property type="component" value="Unassembled WGS sequence"/>
</dbReference>
<gene>
    <name evidence="7" type="ORF">GCM10023082_43770</name>
</gene>
<evidence type="ECO:0000313" key="7">
    <source>
        <dbReference type="EMBL" id="GAA3742177.1"/>
    </source>
</evidence>
<name>A0ABP7FRK1_9ACTN</name>
<reference evidence="8" key="1">
    <citation type="journal article" date="2019" name="Int. J. Syst. Evol. Microbiol.">
        <title>The Global Catalogue of Microorganisms (GCM) 10K type strain sequencing project: providing services to taxonomists for standard genome sequencing and annotation.</title>
        <authorList>
            <consortium name="The Broad Institute Genomics Platform"/>
            <consortium name="The Broad Institute Genome Sequencing Center for Infectious Disease"/>
            <person name="Wu L."/>
            <person name="Ma J."/>
        </authorList>
    </citation>
    <scope>NUCLEOTIDE SEQUENCE [LARGE SCALE GENOMIC DNA]</scope>
    <source>
        <strain evidence="8">JCM 30846</strain>
    </source>
</reference>
<evidence type="ECO:0000256" key="5">
    <source>
        <dbReference type="PROSITE-ProRule" id="PRU00560"/>
    </source>
</evidence>
<evidence type="ECO:0000256" key="1">
    <source>
        <dbReference type="ARBA" id="ARBA00022741"/>
    </source>
</evidence>
<accession>A0ABP7FRK1</accession>
<dbReference type="PANTHER" id="PTHR11070">
    <property type="entry name" value="UVRD / RECB / PCRA DNA HELICASE FAMILY MEMBER"/>
    <property type="match status" value="1"/>
</dbReference>
<keyword evidence="8" id="KW-1185">Reference proteome</keyword>
<proteinExistence type="predicted"/>
<organism evidence="7 8">
    <name type="scientific">Streptomyces tremellae</name>
    <dbReference type="NCBI Taxonomy" id="1124239"/>
    <lineage>
        <taxon>Bacteria</taxon>
        <taxon>Bacillati</taxon>
        <taxon>Actinomycetota</taxon>
        <taxon>Actinomycetes</taxon>
        <taxon>Kitasatosporales</taxon>
        <taxon>Streptomycetaceae</taxon>
        <taxon>Streptomyces</taxon>
    </lineage>
</organism>
<dbReference type="InterPro" id="IPR027417">
    <property type="entry name" value="P-loop_NTPase"/>
</dbReference>
<dbReference type="RefSeq" id="WP_345650147.1">
    <property type="nucleotide sequence ID" value="NZ_BAABEP010000034.1"/>
</dbReference>